<keyword evidence="7 9" id="KW-0472">Membrane</keyword>
<feature type="transmembrane region" description="Helical" evidence="9">
    <location>
        <begin position="52"/>
        <end position="70"/>
    </location>
</feature>
<evidence type="ECO:0000313" key="11">
    <source>
        <dbReference type="EMBL" id="SDX25401.1"/>
    </source>
</evidence>
<name>A0A1H3A7H7_9RHOB</name>
<dbReference type="PANTHER" id="PTHR32507:SF8">
    <property type="entry name" value="CNH1P"/>
    <property type="match status" value="1"/>
</dbReference>
<dbReference type="OrthoDB" id="9810860at2"/>
<feature type="transmembrane region" description="Helical" evidence="9">
    <location>
        <begin position="378"/>
        <end position="400"/>
    </location>
</feature>
<evidence type="ECO:0000256" key="7">
    <source>
        <dbReference type="ARBA" id="ARBA00023136"/>
    </source>
</evidence>
<evidence type="ECO:0000256" key="5">
    <source>
        <dbReference type="ARBA" id="ARBA00022989"/>
    </source>
</evidence>
<evidence type="ECO:0000256" key="2">
    <source>
        <dbReference type="ARBA" id="ARBA00022448"/>
    </source>
</evidence>
<evidence type="ECO:0000256" key="4">
    <source>
        <dbReference type="ARBA" id="ARBA00022692"/>
    </source>
</evidence>
<accession>A0A1H3A7H7</accession>
<protein>
    <submittedName>
        <fullName evidence="11">Sodium/proton antiporter, CPA1 family</fullName>
    </submittedName>
</protein>
<feature type="transmembrane region" description="Helical" evidence="9">
    <location>
        <begin position="91"/>
        <end position="113"/>
    </location>
</feature>
<evidence type="ECO:0000256" key="9">
    <source>
        <dbReference type="SAM" id="Phobius"/>
    </source>
</evidence>
<organism evidence="11 12">
    <name type="scientific">Albimonas donghaensis</name>
    <dbReference type="NCBI Taxonomy" id="356660"/>
    <lineage>
        <taxon>Bacteria</taxon>
        <taxon>Pseudomonadati</taxon>
        <taxon>Pseudomonadota</taxon>
        <taxon>Alphaproteobacteria</taxon>
        <taxon>Rhodobacterales</taxon>
        <taxon>Paracoccaceae</taxon>
        <taxon>Albimonas</taxon>
    </lineage>
</organism>
<comment type="subcellular location">
    <subcellularLocation>
        <location evidence="1">Cell membrane</location>
        <topology evidence="1">Multi-pass membrane protein</topology>
    </subcellularLocation>
</comment>
<evidence type="ECO:0000256" key="1">
    <source>
        <dbReference type="ARBA" id="ARBA00004651"/>
    </source>
</evidence>
<keyword evidence="2" id="KW-0813">Transport</keyword>
<feature type="transmembrane region" description="Helical" evidence="9">
    <location>
        <begin position="347"/>
        <end position="366"/>
    </location>
</feature>
<dbReference type="GO" id="GO:0015297">
    <property type="term" value="F:antiporter activity"/>
    <property type="evidence" value="ECO:0007669"/>
    <property type="project" value="UniProtKB-KW"/>
</dbReference>
<dbReference type="PANTHER" id="PTHR32507">
    <property type="entry name" value="NA(+)/H(+) ANTIPORTER 1"/>
    <property type="match status" value="1"/>
</dbReference>
<feature type="transmembrane region" description="Helical" evidence="9">
    <location>
        <begin position="6"/>
        <end position="23"/>
    </location>
</feature>
<dbReference type="InterPro" id="IPR006153">
    <property type="entry name" value="Cation/H_exchanger_TM"/>
</dbReference>
<evidence type="ECO:0000259" key="10">
    <source>
        <dbReference type="Pfam" id="PF00999"/>
    </source>
</evidence>
<dbReference type="GO" id="GO:1902600">
    <property type="term" value="P:proton transmembrane transport"/>
    <property type="evidence" value="ECO:0007669"/>
    <property type="project" value="InterPro"/>
</dbReference>
<evidence type="ECO:0000313" key="12">
    <source>
        <dbReference type="Proteomes" id="UP000199118"/>
    </source>
</evidence>
<evidence type="ECO:0000256" key="6">
    <source>
        <dbReference type="ARBA" id="ARBA00023065"/>
    </source>
</evidence>
<keyword evidence="5 9" id="KW-1133">Transmembrane helix</keyword>
<keyword evidence="12" id="KW-1185">Reference proteome</keyword>
<feature type="domain" description="Cation/H+ exchanger transmembrane" evidence="10">
    <location>
        <begin position="10"/>
        <end position="400"/>
    </location>
</feature>
<reference evidence="11 12" key="1">
    <citation type="submission" date="2016-10" db="EMBL/GenBank/DDBJ databases">
        <authorList>
            <person name="de Groot N.N."/>
        </authorList>
    </citation>
    <scope>NUCLEOTIDE SEQUENCE [LARGE SCALE GENOMIC DNA]</scope>
    <source>
        <strain evidence="11 12">DSM 17890</strain>
    </source>
</reference>
<feature type="transmembrane region" description="Helical" evidence="9">
    <location>
        <begin position="290"/>
        <end position="309"/>
    </location>
</feature>
<gene>
    <name evidence="11" type="ORF">SAMN05444336_10482</name>
</gene>
<feature type="region of interest" description="Disordered" evidence="8">
    <location>
        <begin position="410"/>
        <end position="460"/>
    </location>
</feature>
<dbReference type="AlphaFoldDB" id="A0A1H3A7H7"/>
<feature type="transmembrane region" description="Helical" evidence="9">
    <location>
        <begin position="28"/>
        <end position="46"/>
    </location>
</feature>
<dbReference type="Proteomes" id="UP000199118">
    <property type="component" value="Unassembled WGS sequence"/>
</dbReference>
<sequence>MPPSALLLIAIVVFAYAALYRRLATTAITAPIVFVALGFGLAHAGFGEGAAQALAFDLVAEVSLALVLFADASRTDARALIRAHLWPARMLALGLPLAMALGLAAGLVLLPGWPVWEVAALAAILAPTDAALGQAVVSNPALPMRVRRALTVESGLNDGLALPAVLLFASLAAAEDVAGRGGADWSDWLGFAAAQIGFGIAAGIAVGLAAGRLLAAAGARRLTSADSEGLAAMAAVAAAYFLAETLGGNAFVACFAGGLAFGDGLNGGRTRGPSPLGGFVGEFLENEGRLLVLGAFLLIGLTLLPGALARVEPAELALLALSLFAIRPLAIWLSLAGTGAGWRTRLFLGWFGPRGLATALFALLALDRGALVHGEAILALAAVAVAVSALLHGATAAPAARLFGPALAHEAGEPGEAPEDGEKAGLGEKAGAEKAGLGEKAGAGKAGTDPAAPPRSRLNP</sequence>
<dbReference type="RefSeq" id="WP_092682268.1">
    <property type="nucleotide sequence ID" value="NZ_FNMZ01000004.1"/>
</dbReference>
<keyword evidence="3" id="KW-0050">Antiport</keyword>
<dbReference type="Pfam" id="PF00999">
    <property type="entry name" value="Na_H_Exchanger"/>
    <property type="match status" value="1"/>
</dbReference>
<evidence type="ECO:0000256" key="8">
    <source>
        <dbReference type="SAM" id="MobiDB-lite"/>
    </source>
</evidence>
<feature type="transmembrane region" description="Helical" evidence="9">
    <location>
        <begin position="316"/>
        <end position="335"/>
    </location>
</feature>
<dbReference type="EMBL" id="FNMZ01000004">
    <property type="protein sequence ID" value="SDX25401.1"/>
    <property type="molecule type" value="Genomic_DNA"/>
</dbReference>
<feature type="compositionally biased region" description="Basic and acidic residues" evidence="8">
    <location>
        <begin position="420"/>
        <end position="432"/>
    </location>
</feature>
<evidence type="ECO:0000256" key="3">
    <source>
        <dbReference type="ARBA" id="ARBA00022449"/>
    </source>
</evidence>
<proteinExistence type="predicted"/>
<keyword evidence="4 9" id="KW-0812">Transmembrane</keyword>
<feature type="transmembrane region" description="Helical" evidence="9">
    <location>
        <begin position="188"/>
        <end position="210"/>
    </location>
</feature>
<dbReference type="STRING" id="356660.SAMN05444336_10482"/>
<feature type="transmembrane region" description="Helical" evidence="9">
    <location>
        <begin position="230"/>
        <end position="261"/>
    </location>
</feature>
<dbReference type="GO" id="GO:0005886">
    <property type="term" value="C:plasma membrane"/>
    <property type="evidence" value="ECO:0007669"/>
    <property type="project" value="UniProtKB-SubCell"/>
</dbReference>
<keyword evidence="6" id="KW-0406">Ion transport</keyword>